<dbReference type="InterPro" id="IPR050309">
    <property type="entry name" value="Type-B_Carboxylest/Lipase"/>
</dbReference>
<protein>
    <submittedName>
        <fullName evidence="4">Carboxylesterase</fullName>
        <ecNumber evidence="4">3.1.1.1</ecNumber>
    </submittedName>
</protein>
<proteinExistence type="evidence at transcript level"/>
<name>A0A0C5BXH5_CNAME</name>
<keyword evidence="2" id="KW-0732">Signal</keyword>
<sequence length="547" mass="61537">MPGSKQTFLLPLAIFLTQSGIALSVTDPVVTTTLGLIRGVKADDGDYNMFMGIPYGRVNQSNPFGKAIPQEPFNGMFDAIHDTAMCPQMDEFNRTFVGSLDCLHLNIYVPTNPSSSPKPVMVMIHGGGFIFGAAGRFKYGPKYLVNNDVILVTINYRLGIYGFMCLATPEIPGNEGLKDQVLALRWIKKHIKAFGGDPNKITAFGNSVGALSVDFHMVSPQEKLFDQIILQSGSSLFLRRETPTIEMNKNAIFRLTRHFWNKPDEASPDNLNEALNFLATVNPTDMIAACFQLFAFFGPCLEERFEGVEGILIEDWRKASIPKAKQMPVLIGVTDQEALSSINSLRNEINNNFIRSYLDFAFKTDDPKFEGMYDLVQSFYLGDRNITDVNNNILYVINFISDFWYNYRVIKTVQKYLDYGASGIFLYIFSYIGERNLGRNQNNVAIGGAAHTDELGYLYDMSFYDKANEADQLTIDRMAALWTNFAKYGNPTPGTSALLPVEWKPITNGSASHYLEVDKELTAKTRPFQKSMAFWELFYRANADLRK</sequence>
<feature type="chain" id="PRO_5009044405" evidence="2">
    <location>
        <begin position="23"/>
        <end position="547"/>
    </location>
</feature>
<dbReference type="PANTHER" id="PTHR11559">
    <property type="entry name" value="CARBOXYLESTERASE"/>
    <property type="match status" value="1"/>
</dbReference>
<reference evidence="4" key="1">
    <citation type="submission" date="2016-10" db="EMBL/GenBank/DDBJ databases">
        <title>Identification of carboxylesterase genes from the rice leaffolder, Cnaphalocrocis medinalis.</title>
        <authorList>
            <person name="Liu S."/>
        </authorList>
    </citation>
    <scope>NUCLEOTIDE SEQUENCE</scope>
    <source>
        <strain evidence="4">HF</strain>
    </source>
</reference>
<dbReference type="InterPro" id="IPR002018">
    <property type="entry name" value="CarbesteraseB"/>
</dbReference>
<evidence type="ECO:0000259" key="3">
    <source>
        <dbReference type="Pfam" id="PF00135"/>
    </source>
</evidence>
<feature type="domain" description="Carboxylesterase type B" evidence="3">
    <location>
        <begin position="27"/>
        <end position="535"/>
    </location>
</feature>
<dbReference type="SUPFAM" id="SSF53474">
    <property type="entry name" value="alpha/beta-Hydrolases"/>
    <property type="match status" value="1"/>
</dbReference>
<gene>
    <name evidence="4" type="primary">COE12</name>
</gene>
<dbReference type="EC" id="3.1.1.1" evidence="4"/>
<dbReference type="EMBL" id="KP001158">
    <property type="protein sequence ID" value="AJN91203.2"/>
    <property type="molecule type" value="mRNA"/>
</dbReference>
<keyword evidence="1" id="KW-0325">Glycoprotein</keyword>
<feature type="signal peptide" evidence="2">
    <location>
        <begin position="1"/>
        <end position="22"/>
    </location>
</feature>
<accession>A0A0C5BXH5</accession>
<dbReference type="InterPro" id="IPR029058">
    <property type="entry name" value="AB_hydrolase_fold"/>
</dbReference>
<evidence type="ECO:0000313" key="4">
    <source>
        <dbReference type="EMBL" id="AJN91203.2"/>
    </source>
</evidence>
<dbReference type="AlphaFoldDB" id="A0A0C5BXH5"/>
<keyword evidence="4" id="KW-0378">Hydrolase</keyword>
<organism evidence="4">
    <name type="scientific">Cnaphalocrocis medinalis</name>
    <name type="common">Rice leaffolder moth</name>
    <dbReference type="NCBI Taxonomy" id="437488"/>
    <lineage>
        <taxon>Eukaryota</taxon>
        <taxon>Metazoa</taxon>
        <taxon>Ecdysozoa</taxon>
        <taxon>Arthropoda</taxon>
        <taxon>Hexapoda</taxon>
        <taxon>Insecta</taxon>
        <taxon>Pterygota</taxon>
        <taxon>Neoptera</taxon>
        <taxon>Endopterygota</taxon>
        <taxon>Lepidoptera</taxon>
        <taxon>Glossata</taxon>
        <taxon>Ditrysia</taxon>
        <taxon>Pyraloidea</taxon>
        <taxon>Crambidae</taxon>
        <taxon>Pyraustinae</taxon>
        <taxon>Cnaphalocrocis</taxon>
    </lineage>
</organism>
<dbReference type="Pfam" id="PF00135">
    <property type="entry name" value="COesterase"/>
    <property type="match status" value="1"/>
</dbReference>
<evidence type="ECO:0000256" key="1">
    <source>
        <dbReference type="ARBA" id="ARBA00023180"/>
    </source>
</evidence>
<dbReference type="Gene3D" id="3.40.50.1820">
    <property type="entry name" value="alpha/beta hydrolase"/>
    <property type="match status" value="1"/>
</dbReference>
<dbReference type="GO" id="GO:0106435">
    <property type="term" value="F:carboxylesterase activity"/>
    <property type="evidence" value="ECO:0007669"/>
    <property type="project" value="UniProtKB-EC"/>
</dbReference>
<evidence type="ECO:0000256" key="2">
    <source>
        <dbReference type="SAM" id="SignalP"/>
    </source>
</evidence>